<protein>
    <submittedName>
        <fullName evidence="1">Transposase</fullName>
    </submittedName>
</protein>
<gene>
    <name evidence="1" type="ORF">BCUN_2078</name>
</gene>
<sequence length="227" mass="25209">MPVPRAWSYDTFNAQLFERCMAMASKEHYRKGESEALLFEHDRARLLALPAKAFDVVTYKRMKADKYGAVTLQGRHRYLAGIEHAGRETVVGLRALDVDLLDAKGGEIIAHERAYGDGPSSSEEAIQQLEALCCKANAWPNSQVRDALPDPLRDFLDQQDRISLQGHLRTLPRTSRETGWETALAAMGGVLEATGTLERASIDLQAARLASGSEPIRYDDEIDLGRI</sequence>
<dbReference type="EMBL" id="JGYV01000005">
    <property type="protein sequence ID" value="KFI64214.1"/>
    <property type="molecule type" value="Genomic_DNA"/>
</dbReference>
<dbReference type="Proteomes" id="UP000029067">
    <property type="component" value="Unassembled WGS sequence"/>
</dbReference>
<dbReference type="STRING" id="1688.BCUN_2078"/>
<evidence type="ECO:0000313" key="1">
    <source>
        <dbReference type="EMBL" id="KFI64214.1"/>
    </source>
</evidence>
<keyword evidence="2" id="KW-1185">Reference proteome</keyword>
<accession>A0A087AZL4</accession>
<dbReference type="AlphaFoldDB" id="A0A087AZL4"/>
<name>A0A087AZL4_9BIFI</name>
<organism evidence="1 2">
    <name type="scientific">Bifidobacterium cuniculi</name>
    <dbReference type="NCBI Taxonomy" id="1688"/>
    <lineage>
        <taxon>Bacteria</taxon>
        <taxon>Bacillati</taxon>
        <taxon>Actinomycetota</taxon>
        <taxon>Actinomycetes</taxon>
        <taxon>Bifidobacteriales</taxon>
        <taxon>Bifidobacteriaceae</taxon>
        <taxon>Bifidobacterium</taxon>
    </lineage>
</organism>
<comment type="caution">
    <text evidence="1">The sequence shown here is derived from an EMBL/GenBank/DDBJ whole genome shotgun (WGS) entry which is preliminary data.</text>
</comment>
<reference evidence="1 2" key="1">
    <citation type="submission" date="2014-03" db="EMBL/GenBank/DDBJ databases">
        <title>Genomics of Bifidobacteria.</title>
        <authorList>
            <person name="Ventura M."/>
            <person name="Milani C."/>
            <person name="Lugli G.A."/>
        </authorList>
    </citation>
    <scope>NUCLEOTIDE SEQUENCE [LARGE SCALE GENOMIC DNA]</scope>
    <source>
        <strain evidence="1 2">LMG 10738</strain>
    </source>
</reference>
<proteinExistence type="predicted"/>
<evidence type="ECO:0000313" key="2">
    <source>
        <dbReference type="Proteomes" id="UP000029067"/>
    </source>
</evidence>
<dbReference type="eggNOG" id="COG4584">
    <property type="taxonomic scope" value="Bacteria"/>
</dbReference>